<dbReference type="eggNOG" id="ENOG502RY6J">
    <property type="taxonomic scope" value="Eukaryota"/>
</dbReference>
<dbReference type="OMA" id="FEPHITI"/>
<evidence type="ECO:0000313" key="7">
    <source>
        <dbReference type="Proteomes" id="UP000002866"/>
    </source>
</evidence>
<evidence type="ECO:0000313" key="6">
    <source>
        <dbReference type="EMBL" id="CCH59618.1"/>
    </source>
</evidence>
<evidence type="ECO:0000256" key="2">
    <source>
        <dbReference type="ARBA" id="ARBA00006037"/>
    </source>
</evidence>
<name>I2GZR6_HENB6</name>
<dbReference type="Gene3D" id="3.90.1140.10">
    <property type="entry name" value="Cyclic phosphodiesterase"/>
    <property type="match status" value="1"/>
</dbReference>
<dbReference type="Proteomes" id="UP000002866">
    <property type="component" value="Chromosome 2"/>
</dbReference>
<evidence type="ECO:0000256" key="3">
    <source>
        <dbReference type="ARBA" id="ARBA00012317"/>
    </source>
</evidence>
<dbReference type="SUPFAM" id="SSF55144">
    <property type="entry name" value="LigT-like"/>
    <property type="match status" value="1"/>
</dbReference>
<dbReference type="InterPro" id="IPR009097">
    <property type="entry name" value="Cyclic_Pdiesterase"/>
</dbReference>
<dbReference type="HOGENOM" id="CLU_088289_0_0_1"/>
<dbReference type="PANTHER" id="PTHR28141">
    <property type="entry name" value="2',3'-CYCLIC-NUCLEOTIDE 3'-PHOSPHODIESTERASE"/>
    <property type="match status" value="1"/>
</dbReference>
<dbReference type="OrthoDB" id="514292at2759"/>
<dbReference type="FunCoup" id="I2GZR6">
    <property type="interactions" value="16"/>
</dbReference>
<dbReference type="Pfam" id="PF07823">
    <property type="entry name" value="CPDase"/>
    <property type="match status" value="1"/>
</dbReference>
<dbReference type="GO" id="GO:0009187">
    <property type="term" value="P:cyclic nucleotide metabolic process"/>
    <property type="evidence" value="ECO:0007669"/>
    <property type="project" value="EnsemblFungi"/>
</dbReference>
<dbReference type="EC" id="3.1.4.37" evidence="3"/>
<reference evidence="6 7" key="1">
    <citation type="journal article" date="2011" name="Proc. Natl. Acad. Sci. U.S.A.">
        <title>Evolutionary erosion of yeast sex chromosomes by mating-type switching accidents.</title>
        <authorList>
            <person name="Gordon J.L."/>
            <person name="Armisen D."/>
            <person name="Proux-Wera E."/>
            <person name="Oheigeartaigh S.S."/>
            <person name="Byrne K.P."/>
            <person name="Wolfe K.H."/>
        </authorList>
    </citation>
    <scope>NUCLEOTIDE SEQUENCE [LARGE SCALE GENOMIC DNA]</scope>
    <source>
        <strain evidence="7">ATCC 34711 / CBS 6284 / DSM 70876 / NBRC 10599 / NRRL Y-10934 / UCD 77-7</strain>
    </source>
</reference>
<evidence type="ECO:0000256" key="5">
    <source>
        <dbReference type="SAM" id="MobiDB-lite"/>
    </source>
</evidence>
<dbReference type="PANTHER" id="PTHR28141:SF1">
    <property type="entry name" value="2',3'-CYCLIC-NUCLEOTIDE 3'-PHOSPHODIESTERASE"/>
    <property type="match status" value="1"/>
</dbReference>
<evidence type="ECO:0000256" key="1">
    <source>
        <dbReference type="ARBA" id="ARBA00003831"/>
    </source>
</evidence>
<keyword evidence="7" id="KW-1185">Reference proteome</keyword>
<accession>I2GZR6</accession>
<protein>
    <recommendedName>
        <fullName evidence="4">2',3'-cyclic-nucleotide 3'-phosphodiesterase</fullName>
        <ecNumber evidence="3">3.1.4.37</ecNumber>
    </recommendedName>
</protein>
<evidence type="ECO:0000256" key="4">
    <source>
        <dbReference type="ARBA" id="ARBA00014478"/>
    </source>
</evidence>
<dbReference type="STRING" id="1071380.I2GZR6"/>
<dbReference type="InterPro" id="IPR012386">
    <property type="entry name" value="Cyclic-nucl_3Pdiesterase"/>
</dbReference>
<comment type="function">
    <text evidence="1">Involved in the metabolism of ADP-ribose 1',2'-cyclic phosphate which is produced as a consequence of tRNA splicing.</text>
</comment>
<dbReference type="GeneID" id="14494789"/>
<comment type="similarity">
    <text evidence="2">Belongs to the 2H phosphoesterase superfamily. CPD1 family.</text>
</comment>
<dbReference type="AlphaFoldDB" id="I2GZR6"/>
<sequence>MAIALWFCPPRSSPTYESLNQLIVSLQSLFPSSPVFEPHITITSNLICNNDDDVNKILTSCVASINSIKPLLNINNNTNSSTSNNHTPSSIRLSSDSSYSFQDQYSSSRKKYILPLVSLNGCSIGKKYFRKVVLECTPNKYLYSIAQIMRELYVERDTTITATNEVITARDKAMKWLHEEFNPHVSLLYSDSYSISPAFVKVIQQRIEDSLDVELAAIDNTNNKNQIQSWSFDHIPFQSWGLPGTFKIVRCEGPVEKWEVLGKADVI</sequence>
<proteinExistence type="inferred from homology"/>
<dbReference type="GO" id="GO:0004113">
    <property type="term" value="F:2',3'-cyclic-nucleotide 3'-phosphodiesterase activity"/>
    <property type="evidence" value="ECO:0007669"/>
    <property type="project" value="UniProtKB-EC"/>
</dbReference>
<dbReference type="EMBL" id="HE806317">
    <property type="protein sequence ID" value="CCH59618.1"/>
    <property type="molecule type" value="Genomic_DNA"/>
</dbReference>
<organism evidence="6 7">
    <name type="scientific">Henningerozyma blattae (strain ATCC 34711 / CBS 6284 / DSM 70876 / NBRC 10599 / NRRL Y-10934 / UCD 77-7)</name>
    <name type="common">Yeast</name>
    <name type="synonym">Tetrapisispora blattae</name>
    <dbReference type="NCBI Taxonomy" id="1071380"/>
    <lineage>
        <taxon>Eukaryota</taxon>
        <taxon>Fungi</taxon>
        <taxon>Dikarya</taxon>
        <taxon>Ascomycota</taxon>
        <taxon>Saccharomycotina</taxon>
        <taxon>Saccharomycetes</taxon>
        <taxon>Saccharomycetales</taxon>
        <taxon>Saccharomycetaceae</taxon>
        <taxon>Henningerozyma</taxon>
    </lineage>
</organism>
<feature type="region of interest" description="Disordered" evidence="5">
    <location>
        <begin position="76"/>
        <end position="95"/>
    </location>
</feature>
<gene>
    <name evidence="6" type="primary">TBLA0B08020</name>
    <name evidence="6" type="ORF">TBLA_0B08020</name>
</gene>
<dbReference type="InParanoid" id="I2GZR6"/>
<dbReference type="RefSeq" id="XP_004179137.1">
    <property type="nucleotide sequence ID" value="XM_004179089.1"/>
</dbReference>
<dbReference type="KEGG" id="tbl:TBLA_0B08020"/>